<dbReference type="GO" id="GO:0016491">
    <property type="term" value="F:oxidoreductase activity"/>
    <property type="evidence" value="ECO:0007669"/>
    <property type="project" value="InterPro"/>
</dbReference>
<dbReference type="Gene3D" id="3.40.50.720">
    <property type="entry name" value="NAD(P)-binding Rossmann-like Domain"/>
    <property type="match status" value="1"/>
</dbReference>
<dbReference type="NCBIfam" id="NF006077">
    <property type="entry name" value="PRK08223.1"/>
    <property type="match status" value="1"/>
</dbReference>
<dbReference type="InterPro" id="IPR000415">
    <property type="entry name" value="Nitroreductase-like"/>
</dbReference>
<evidence type="ECO:0000313" key="3">
    <source>
        <dbReference type="Proteomes" id="UP000199371"/>
    </source>
</evidence>
<dbReference type="STRING" id="173990.SAMN05660691_01019"/>
<dbReference type="SUPFAM" id="SSF55469">
    <property type="entry name" value="FMN-dependent nitroreductase-like"/>
    <property type="match status" value="1"/>
</dbReference>
<dbReference type="GO" id="GO:0061504">
    <property type="term" value="P:cyclic threonylcarbamoyladenosine biosynthetic process"/>
    <property type="evidence" value="ECO:0007669"/>
    <property type="project" value="TreeGrafter"/>
</dbReference>
<dbReference type="GO" id="GO:0016779">
    <property type="term" value="F:nucleotidyltransferase activity"/>
    <property type="evidence" value="ECO:0007669"/>
    <property type="project" value="UniProtKB-KW"/>
</dbReference>
<keyword evidence="3" id="KW-1185">Reference proteome</keyword>
<dbReference type="Pfam" id="PF00899">
    <property type="entry name" value="ThiF"/>
    <property type="match status" value="1"/>
</dbReference>
<evidence type="ECO:0000259" key="1">
    <source>
        <dbReference type="Pfam" id="PF00899"/>
    </source>
</evidence>
<dbReference type="OrthoDB" id="272552at2"/>
<protein>
    <submittedName>
        <fullName evidence="2">Molybdopterin or thiamine biosynthesis adenylyltransferase</fullName>
    </submittedName>
</protein>
<dbReference type="InterPro" id="IPR035985">
    <property type="entry name" value="Ubiquitin-activating_enz"/>
</dbReference>
<sequence length="655" mass="72761">MSSSDFDYYKAFSRNIGWLTLAEQQLLASKRVAIAGMGGVGGAHLLTLARLGVGRFHLADFDSFDIENFNRQAGARLSSVGQKKLDTLVAMALDINPDLEITTFADGVTESNIDAFLQDVDVYIDGLDFFALKIRSLMFRKAYDAGIPAVTAAPLGMGVANLNFLPGKMTFEQYFLLDGCDENEQYLRFFVGLSPARLHSAYLVVPESINLPERKGPSTIMACELCAGVAATQALKLMLNRGKVIAAPRSLQFDAYRNSYKVSWRPFGNANPINRLALHLGRKYFLNQPVQIAPKTAPEQDPLRYVLDKARWAPSGDNTQCWRFRPTSALSCDILGNDTRHDVVYDLNGFASNMAHGALLETARIAASERGYQLEISDIDRSDAEHPVYKIALLQDSSIKADALAPYIETRTVQRRPMGTTALNSGEKRQLEMALPPGFAVHWFESSAERWTIAKLLYGNAYTRLIMKEGYDVHSKIIDWGKQFSIDKIPEQALGVDAATAKLMKWALASWERFEFMAKYMGGTIAPRLQLDLLPALRCSAHFVLYSTAAEAPVTLEQQVAAGSALQRFWLTATKLKLGFQPEQTPVIFSGYLRDNLQFTTNQQAFDNAVAMDKKLAALLPPQVFANKVFFGRVGRSEQPASRSLRFSLQQLLVE</sequence>
<accession>A0A1H6KA59</accession>
<evidence type="ECO:0000313" key="2">
    <source>
        <dbReference type="EMBL" id="SEH72238.1"/>
    </source>
</evidence>
<name>A0A1H6KA59_9GAMM</name>
<dbReference type="GO" id="GO:0061503">
    <property type="term" value="F:tRNA threonylcarbamoyladenosine dehydratase"/>
    <property type="evidence" value="ECO:0007669"/>
    <property type="project" value="TreeGrafter"/>
</dbReference>
<dbReference type="PANTHER" id="PTHR43267">
    <property type="entry name" value="TRNA THREONYLCARBAMOYLADENOSINE DEHYDRATASE"/>
    <property type="match status" value="1"/>
</dbReference>
<dbReference type="AlphaFoldDB" id="A0A1H6KA59"/>
<reference evidence="3" key="1">
    <citation type="submission" date="2016-10" db="EMBL/GenBank/DDBJ databases">
        <authorList>
            <person name="Varghese N."/>
            <person name="Submissions S."/>
        </authorList>
    </citation>
    <scope>NUCLEOTIDE SEQUENCE [LARGE SCALE GENOMIC DNA]</scope>
    <source>
        <strain evidence="3">DSM 17616</strain>
    </source>
</reference>
<feature type="domain" description="THIF-type NAD/FAD binding fold" evidence="1">
    <location>
        <begin position="13"/>
        <end position="261"/>
    </location>
</feature>
<dbReference type="InterPro" id="IPR000594">
    <property type="entry name" value="ThiF_NAD_FAD-bd"/>
</dbReference>
<proteinExistence type="predicted"/>
<dbReference type="PANTHER" id="PTHR43267:SF1">
    <property type="entry name" value="TRNA THREONYLCARBAMOYLADENOSINE DEHYDRATASE"/>
    <property type="match status" value="1"/>
</dbReference>
<keyword evidence="2" id="KW-0548">Nucleotidyltransferase</keyword>
<gene>
    <name evidence="2" type="ORF">SAMN05660691_01019</name>
</gene>
<dbReference type="SUPFAM" id="SSF69572">
    <property type="entry name" value="Activating enzymes of the ubiquitin-like proteins"/>
    <property type="match status" value="1"/>
</dbReference>
<dbReference type="RefSeq" id="WP_092790943.1">
    <property type="nucleotide sequence ID" value="NZ_FNXF01000003.1"/>
</dbReference>
<keyword evidence="2" id="KW-0808">Transferase</keyword>
<dbReference type="Gene3D" id="3.40.109.10">
    <property type="entry name" value="NADH Oxidase"/>
    <property type="match status" value="1"/>
</dbReference>
<dbReference type="CDD" id="cd01483">
    <property type="entry name" value="E1_enzyme_family"/>
    <property type="match status" value="1"/>
</dbReference>
<dbReference type="EMBL" id="FNXF01000003">
    <property type="protein sequence ID" value="SEH72238.1"/>
    <property type="molecule type" value="Genomic_DNA"/>
</dbReference>
<organism evidence="2 3">
    <name type="scientific">Rheinheimera pacifica</name>
    <dbReference type="NCBI Taxonomy" id="173990"/>
    <lineage>
        <taxon>Bacteria</taxon>
        <taxon>Pseudomonadati</taxon>
        <taxon>Pseudomonadota</taxon>
        <taxon>Gammaproteobacteria</taxon>
        <taxon>Chromatiales</taxon>
        <taxon>Chromatiaceae</taxon>
        <taxon>Rheinheimera</taxon>
    </lineage>
</organism>
<dbReference type="Proteomes" id="UP000199371">
    <property type="component" value="Unassembled WGS sequence"/>
</dbReference>
<dbReference type="InterPro" id="IPR045886">
    <property type="entry name" value="ThiF/MoeB/HesA"/>
</dbReference>
<dbReference type="GO" id="GO:0008641">
    <property type="term" value="F:ubiquitin-like modifier activating enzyme activity"/>
    <property type="evidence" value="ECO:0007669"/>
    <property type="project" value="InterPro"/>
</dbReference>